<proteinExistence type="predicted"/>
<dbReference type="EMBL" id="WIWF01000017">
    <property type="protein sequence ID" value="MQT73948.1"/>
    <property type="molecule type" value="Genomic_DNA"/>
</dbReference>
<comment type="caution">
    <text evidence="1">The sequence shown here is derived from an EMBL/GenBank/DDBJ whole genome shotgun (WGS) entry which is preliminary data.</text>
</comment>
<reference evidence="1 2" key="1">
    <citation type="submission" date="2019-10" db="EMBL/GenBank/DDBJ databases">
        <title>Evaluation of single-gene subtyping targets for Pseudomonas.</title>
        <authorList>
            <person name="Reichler S.J."/>
            <person name="Orsi R.H."/>
            <person name="Wiedmann M."/>
            <person name="Martin N.H."/>
            <person name="Murphy S.I."/>
        </authorList>
    </citation>
    <scope>NUCLEOTIDE SEQUENCE [LARGE SCALE GENOMIC DNA]</scope>
    <source>
        <strain evidence="1 2">FSL R10-2932</strain>
    </source>
</reference>
<accession>A0A7X1WT21</accession>
<dbReference type="Proteomes" id="UP000447574">
    <property type="component" value="Unassembled WGS sequence"/>
</dbReference>
<name>A0A7X1WT21_9PSED</name>
<evidence type="ECO:0000313" key="2">
    <source>
        <dbReference type="Proteomes" id="UP000447574"/>
    </source>
</evidence>
<dbReference type="RefSeq" id="WP_153438010.1">
    <property type="nucleotide sequence ID" value="NZ_WIWF01000017.1"/>
</dbReference>
<protein>
    <submittedName>
        <fullName evidence="1">Uncharacterized protein</fullName>
    </submittedName>
</protein>
<organism evidence="1 2">
    <name type="scientific">Pseudomonas helleri</name>
    <dbReference type="NCBI Taxonomy" id="1608996"/>
    <lineage>
        <taxon>Bacteria</taxon>
        <taxon>Pseudomonadati</taxon>
        <taxon>Pseudomonadota</taxon>
        <taxon>Gammaproteobacteria</taxon>
        <taxon>Pseudomonadales</taxon>
        <taxon>Pseudomonadaceae</taxon>
        <taxon>Pseudomonas</taxon>
    </lineage>
</organism>
<evidence type="ECO:0000313" key="1">
    <source>
        <dbReference type="EMBL" id="MQT73948.1"/>
    </source>
</evidence>
<gene>
    <name evidence="1" type="ORF">GHO37_06490</name>
</gene>
<dbReference type="AlphaFoldDB" id="A0A7X1WT21"/>
<sequence>MNNTNITPEQREELLAHAKLVDLIDSGGIAEFSTLTTEADRLSERFKHARMHARWLIAIRKHGSPAQAVEAAQRRLDDARRQYKQLPDVTSEIKQARDALLISLGAGRLAGLFDQLGNVEAIAMAANSMQDMRNAKVASLIEDGVPEATALSIAKPSLAEIKAKEDEAKAIPGKISELKAATISSVDKVKYLYPLPAIE</sequence>